<dbReference type="InterPro" id="IPR036869">
    <property type="entry name" value="J_dom_sf"/>
</dbReference>
<dbReference type="GO" id="GO:0042026">
    <property type="term" value="P:protein refolding"/>
    <property type="evidence" value="ECO:0007669"/>
    <property type="project" value="TreeGrafter"/>
</dbReference>
<dbReference type="PROSITE" id="PS50076">
    <property type="entry name" value="DNAJ_2"/>
    <property type="match status" value="1"/>
</dbReference>
<dbReference type="Pfam" id="PF01556">
    <property type="entry name" value="DnaJ_C"/>
    <property type="match status" value="1"/>
</dbReference>
<dbReference type="PRINTS" id="PR00625">
    <property type="entry name" value="JDOMAIN"/>
</dbReference>
<organism evidence="8 9">
    <name type="scientific">Labilithrix luteola</name>
    <dbReference type="NCBI Taxonomy" id="1391654"/>
    <lineage>
        <taxon>Bacteria</taxon>
        <taxon>Pseudomonadati</taxon>
        <taxon>Myxococcota</taxon>
        <taxon>Polyangia</taxon>
        <taxon>Polyangiales</taxon>
        <taxon>Labilitrichaceae</taxon>
        <taxon>Labilithrix</taxon>
    </lineage>
</organism>
<evidence type="ECO:0000313" key="8">
    <source>
        <dbReference type="EMBL" id="AKU94636.1"/>
    </source>
</evidence>
<dbReference type="KEGG" id="llu:AKJ09_01300"/>
<feature type="region of interest" description="Disordered" evidence="6">
    <location>
        <begin position="159"/>
        <end position="197"/>
    </location>
</feature>
<evidence type="ECO:0000256" key="6">
    <source>
        <dbReference type="SAM" id="MobiDB-lite"/>
    </source>
</evidence>
<evidence type="ECO:0000256" key="5">
    <source>
        <dbReference type="ARBA" id="ARBA00023186"/>
    </source>
</evidence>
<keyword evidence="5" id="KW-0143">Chaperone</keyword>
<dbReference type="PANTHER" id="PTHR43096">
    <property type="entry name" value="DNAJ HOMOLOG 1, MITOCHONDRIAL-RELATED"/>
    <property type="match status" value="1"/>
</dbReference>
<dbReference type="GO" id="GO:0008270">
    <property type="term" value="F:zinc ion binding"/>
    <property type="evidence" value="ECO:0007669"/>
    <property type="project" value="UniProtKB-KW"/>
</dbReference>
<name>A0A0K1PMJ6_9BACT</name>
<keyword evidence="1" id="KW-0479">Metal-binding</keyword>
<dbReference type="EMBL" id="CP012333">
    <property type="protein sequence ID" value="AKU94636.1"/>
    <property type="molecule type" value="Genomic_DNA"/>
</dbReference>
<keyword evidence="3" id="KW-0863">Zinc-finger</keyword>
<evidence type="ECO:0000259" key="7">
    <source>
        <dbReference type="PROSITE" id="PS50076"/>
    </source>
</evidence>
<dbReference type="FunFam" id="2.60.260.20:FF:000005">
    <property type="entry name" value="Chaperone protein dnaJ 1, mitochondrial"/>
    <property type="match status" value="1"/>
</dbReference>
<dbReference type="SUPFAM" id="SSF46565">
    <property type="entry name" value="Chaperone J-domain"/>
    <property type="match status" value="1"/>
</dbReference>
<evidence type="ECO:0000256" key="1">
    <source>
        <dbReference type="ARBA" id="ARBA00022723"/>
    </source>
</evidence>
<dbReference type="PATRIC" id="fig|1391654.3.peg.1316"/>
<proteinExistence type="predicted"/>
<dbReference type="SMART" id="SM00271">
    <property type="entry name" value="DnaJ"/>
    <property type="match status" value="1"/>
</dbReference>
<dbReference type="SUPFAM" id="SSF49493">
    <property type="entry name" value="HSP40/DnaJ peptide-binding domain"/>
    <property type="match status" value="2"/>
</dbReference>
<evidence type="ECO:0000256" key="3">
    <source>
        <dbReference type="ARBA" id="ARBA00022771"/>
    </source>
</evidence>
<reference evidence="8 9" key="1">
    <citation type="submission" date="2015-08" db="EMBL/GenBank/DDBJ databases">
        <authorList>
            <person name="Babu N.S."/>
            <person name="Beckwith C.J."/>
            <person name="Beseler K.G."/>
            <person name="Brison A."/>
            <person name="Carone J.V."/>
            <person name="Caskin T.P."/>
            <person name="Diamond M."/>
            <person name="Durham M.E."/>
            <person name="Foxe J.M."/>
            <person name="Go M."/>
            <person name="Henderson B.A."/>
            <person name="Jones I.B."/>
            <person name="McGettigan J.A."/>
            <person name="Micheletti S.J."/>
            <person name="Nasrallah M.E."/>
            <person name="Ortiz D."/>
            <person name="Piller C.R."/>
            <person name="Privatt S.R."/>
            <person name="Schneider S.L."/>
            <person name="Sharp S."/>
            <person name="Smith T.C."/>
            <person name="Stanton J.D."/>
            <person name="Ullery H.E."/>
            <person name="Wilson R.J."/>
            <person name="Serrano M.G."/>
            <person name="Buck G."/>
            <person name="Lee V."/>
            <person name="Wang Y."/>
            <person name="Carvalho R."/>
            <person name="Voegtly L."/>
            <person name="Shi R."/>
            <person name="Duckworth R."/>
            <person name="Johnson A."/>
            <person name="Loviza R."/>
            <person name="Walstead R."/>
            <person name="Shah Z."/>
            <person name="Kiflezghi M."/>
            <person name="Wade K."/>
            <person name="Ball S.L."/>
            <person name="Bradley K.W."/>
            <person name="Asai D.J."/>
            <person name="Bowman C.A."/>
            <person name="Russell D.A."/>
            <person name="Pope W.H."/>
            <person name="Jacobs-Sera D."/>
            <person name="Hendrix R.W."/>
            <person name="Hatfull G.F."/>
        </authorList>
    </citation>
    <scope>NUCLEOTIDE SEQUENCE [LARGE SCALE GENOMIC DNA]</scope>
    <source>
        <strain evidence="8 9">DSM 27648</strain>
    </source>
</reference>
<dbReference type="GO" id="GO:0051082">
    <property type="term" value="F:unfolded protein binding"/>
    <property type="evidence" value="ECO:0007669"/>
    <property type="project" value="InterPro"/>
</dbReference>
<dbReference type="PANTHER" id="PTHR43096:SF52">
    <property type="entry name" value="DNAJ HOMOLOG 1, MITOCHONDRIAL-RELATED"/>
    <property type="match status" value="1"/>
</dbReference>
<dbReference type="InterPro" id="IPR001623">
    <property type="entry name" value="DnaJ_domain"/>
</dbReference>
<sequence length="315" mass="33780">MPRGADAAAIKKAYRKLARDLHPDKNPGDKAAEARFKAVNRAYEALGEPEKRKLYDEFGEDALREGFDADKARAYKQWQERAGSGGGGFGGGGGVYGGGGGRVNLEDLFGGQAGGNVYGGDPFADLFGRTRRRSGPMKGQDLEQEITVDFDSAIRGTQLSMRKQGEAQPVTVRIPPGADEGSRVRIPGQGAPSPNGGPPGDLILVIHVEPHKLFEREGDDLYLDVPITVSEAVKGAKVKVPTFDGPVAVKVPPGTQSGTKLRLRGKGVARKGRETGDLYVRFMVQVPKSDSSELIELVDELAKFEPADVRENLKV</sequence>
<dbReference type="InterPro" id="IPR002939">
    <property type="entry name" value="DnaJ_C"/>
</dbReference>
<dbReference type="InterPro" id="IPR008971">
    <property type="entry name" value="HSP40/DnaJ_pept-bd"/>
</dbReference>
<dbReference type="Gene3D" id="1.10.287.110">
    <property type="entry name" value="DnaJ domain"/>
    <property type="match status" value="1"/>
</dbReference>
<evidence type="ECO:0000256" key="2">
    <source>
        <dbReference type="ARBA" id="ARBA00022737"/>
    </source>
</evidence>
<accession>A0A0K1PMJ6</accession>
<keyword evidence="4" id="KW-0862">Zinc</keyword>
<dbReference type="Pfam" id="PF00226">
    <property type="entry name" value="DnaJ"/>
    <property type="match status" value="1"/>
</dbReference>
<evidence type="ECO:0000313" key="9">
    <source>
        <dbReference type="Proteomes" id="UP000064967"/>
    </source>
</evidence>
<evidence type="ECO:0000256" key="4">
    <source>
        <dbReference type="ARBA" id="ARBA00022833"/>
    </source>
</evidence>
<dbReference type="Proteomes" id="UP000064967">
    <property type="component" value="Chromosome"/>
</dbReference>
<gene>
    <name evidence="8" type="ORF">AKJ09_01300</name>
</gene>
<keyword evidence="2" id="KW-0677">Repeat</keyword>
<dbReference type="CDD" id="cd10747">
    <property type="entry name" value="DnaJ_C"/>
    <property type="match status" value="1"/>
</dbReference>
<protein>
    <submittedName>
        <fullName evidence="8">Chaperone protein DnaJ</fullName>
    </submittedName>
</protein>
<keyword evidence="9" id="KW-1185">Reference proteome</keyword>
<feature type="domain" description="J" evidence="7">
    <location>
        <begin position="1"/>
        <end position="59"/>
    </location>
</feature>
<dbReference type="GO" id="GO:0005737">
    <property type="term" value="C:cytoplasm"/>
    <property type="evidence" value="ECO:0007669"/>
    <property type="project" value="TreeGrafter"/>
</dbReference>
<dbReference type="CDD" id="cd06257">
    <property type="entry name" value="DnaJ"/>
    <property type="match status" value="1"/>
</dbReference>
<dbReference type="STRING" id="1391654.AKJ09_01300"/>
<dbReference type="Gene3D" id="2.60.260.20">
    <property type="entry name" value="Urease metallochaperone UreE, N-terminal domain"/>
    <property type="match status" value="2"/>
</dbReference>
<dbReference type="AlphaFoldDB" id="A0A0K1PMJ6"/>